<dbReference type="InterPro" id="IPR011059">
    <property type="entry name" value="Metal-dep_hydrolase_composite"/>
</dbReference>
<dbReference type="PANTHER" id="PTHR22642:SF2">
    <property type="entry name" value="PROTEIN LONG AFTER FAR-RED 3"/>
    <property type="match status" value="1"/>
</dbReference>
<dbReference type="SUPFAM" id="SSF51556">
    <property type="entry name" value="Metallo-dependent hydrolases"/>
    <property type="match status" value="1"/>
</dbReference>
<protein>
    <submittedName>
        <fullName evidence="2">Amidohydrolase</fullName>
    </submittedName>
</protein>
<evidence type="ECO:0000313" key="2">
    <source>
        <dbReference type="EMBL" id="MBD7996234.1"/>
    </source>
</evidence>
<feature type="domain" description="Amidohydrolase 3" evidence="1">
    <location>
        <begin position="46"/>
        <end position="545"/>
    </location>
</feature>
<dbReference type="SUPFAM" id="SSF51338">
    <property type="entry name" value="Composite domain of metallo-dependent hydrolases"/>
    <property type="match status" value="1"/>
</dbReference>
<dbReference type="Proteomes" id="UP000609874">
    <property type="component" value="Unassembled WGS sequence"/>
</dbReference>
<dbReference type="EMBL" id="JACSQD010000006">
    <property type="protein sequence ID" value="MBD7996234.1"/>
    <property type="molecule type" value="Genomic_DNA"/>
</dbReference>
<dbReference type="InterPro" id="IPR013108">
    <property type="entry name" value="Amidohydro_3"/>
</dbReference>
<sequence length="550" mass="57988">MQFDALYTNGTFYTQDPSRPTAGSVGVHRGRIISLDDELPATAFRETVDLHGAAVVPGFNDAHCHLSHIGDATLQVDLRPAAVRSMAELLAAVDAFAAAAPAGSWVLGQGYDQNYLGEHPTAEQLDAVSHGHPVYLIHNSRHMGVANTRAFELAGFPERRSVPVPDGGAVPADADGRALGLLQETARALVMDHIPANTAEDVAARVVAGSQAVLKLGITSVTEPGIGAPDHIGMSRFDLAGFQLAADRGELGVRATVMPYLTTLHRIGDAEFAGHPLYSLDLGLRSGLGDDFLRIGPAKVLSDGSLIGRSAFMCCDYAADLAAGEQNRGLLQFPEPDLRERLIGAHLAGWQLAVHAIGDAALDVAMDILADAQKLLPRPDARHRLEHVSVASDSQIARIAELGLIPVPQGRFIHELGDGAARAMGEDRANLTYRVKAFLDAGIDIPASTDAPVVDADPILNIASLVNRTTASGAEFVPEERITVAQAVRAYTVGSARAVHQEQDKGTLAHGQLADFVALSEDLYRVPAREISSVQVTATVVGGQLAAGSL</sequence>
<dbReference type="RefSeq" id="WP_191808525.1">
    <property type="nucleotide sequence ID" value="NZ_JACSQD010000006.1"/>
</dbReference>
<evidence type="ECO:0000259" key="1">
    <source>
        <dbReference type="Pfam" id="PF07969"/>
    </source>
</evidence>
<evidence type="ECO:0000313" key="3">
    <source>
        <dbReference type="Proteomes" id="UP000609874"/>
    </source>
</evidence>
<organism evidence="2 3">
    <name type="scientific">Arthrobacter gallicola</name>
    <dbReference type="NCBI Taxonomy" id="2762225"/>
    <lineage>
        <taxon>Bacteria</taxon>
        <taxon>Bacillati</taxon>
        <taxon>Actinomycetota</taxon>
        <taxon>Actinomycetes</taxon>
        <taxon>Micrococcales</taxon>
        <taxon>Micrococcaceae</taxon>
        <taxon>Arthrobacter</taxon>
    </lineage>
</organism>
<dbReference type="PANTHER" id="PTHR22642">
    <property type="entry name" value="IMIDAZOLONEPROPIONASE"/>
    <property type="match status" value="1"/>
</dbReference>
<gene>
    <name evidence="2" type="ORF">H9639_13090</name>
</gene>
<reference evidence="2 3" key="1">
    <citation type="submission" date="2020-08" db="EMBL/GenBank/DDBJ databases">
        <title>A Genomic Blueprint of the Chicken Gut Microbiome.</title>
        <authorList>
            <person name="Gilroy R."/>
            <person name="Ravi A."/>
            <person name="Getino M."/>
            <person name="Pursley I."/>
            <person name="Horton D.L."/>
            <person name="Alikhan N.-F."/>
            <person name="Baker D."/>
            <person name="Gharbi K."/>
            <person name="Hall N."/>
            <person name="Watson M."/>
            <person name="Adriaenssens E.M."/>
            <person name="Foster-Nyarko E."/>
            <person name="Jarju S."/>
            <person name="Secka A."/>
            <person name="Antonio M."/>
            <person name="Oren A."/>
            <person name="Chaudhuri R."/>
            <person name="La Ragione R.M."/>
            <person name="Hildebrand F."/>
            <person name="Pallen M.J."/>
        </authorList>
    </citation>
    <scope>NUCLEOTIDE SEQUENCE [LARGE SCALE GENOMIC DNA]</scope>
    <source>
        <strain evidence="2 3">Sa2CUA1</strain>
    </source>
</reference>
<dbReference type="InterPro" id="IPR033932">
    <property type="entry name" value="YtcJ-like"/>
</dbReference>
<dbReference type="Gene3D" id="3.20.20.140">
    <property type="entry name" value="Metal-dependent hydrolases"/>
    <property type="match status" value="1"/>
</dbReference>
<dbReference type="Gene3D" id="2.30.40.10">
    <property type="entry name" value="Urease, subunit C, domain 1"/>
    <property type="match status" value="1"/>
</dbReference>
<dbReference type="Pfam" id="PF07969">
    <property type="entry name" value="Amidohydro_3"/>
    <property type="match status" value="1"/>
</dbReference>
<proteinExistence type="predicted"/>
<dbReference type="Gene3D" id="3.10.310.70">
    <property type="match status" value="1"/>
</dbReference>
<name>A0ABR8UUK6_9MICC</name>
<dbReference type="CDD" id="cd01300">
    <property type="entry name" value="YtcJ_like"/>
    <property type="match status" value="1"/>
</dbReference>
<accession>A0ABR8UUK6</accession>
<keyword evidence="3" id="KW-1185">Reference proteome</keyword>
<comment type="caution">
    <text evidence="2">The sequence shown here is derived from an EMBL/GenBank/DDBJ whole genome shotgun (WGS) entry which is preliminary data.</text>
</comment>
<dbReference type="InterPro" id="IPR032466">
    <property type="entry name" value="Metal_Hydrolase"/>
</dbReference>